<protein>
    <submittedName>
        <fullName evidence="1">Uncharacterized protein</fullName>
    </submittedName>
</protein>
<dbReference type="AlphaFoldDB" id="A0A0F9TA05"/>
<evidence type="ECO:0000313" key="1">
    <source>
        <dbReference type="EMBL" id="KKN76039.1"/>
    </source>
</evidence>
<comment type="caution">
    <text evidence="1">The sequence shown here is derived from an EMBL/GenBank/DDBJ whole genome shotgun (WGS) entry which is preliminary data.</text>
</comment>
<name>A0A0F9TA05_9ZZZZ</name>
<gene>
    <name evidence="1" type="ORF">LCGC14_0374290</name>
</gene>
<proteinExistence type="predicted"/>
<organism evidence="1">
    <name type="scientific">marine sediment metagenome</name>
    <dbReference type="NCBI Taxonomy" id="412755"/>
    <lineage>
        <taxon>unclassified sequences</taxon>
        <taxon>metagenomes</taxon>
        <taxon>ecological metagenomes</taxon>
    </lineage>
</organism>
<reference evidence="1" key="1">
    <citation type="journal article" date="2015" name="Nature">
        <title>Complex archaea that bridge the gap between prokaryotes and eukaryotes.</title>
        <authorList>
            <person name="Spang A."/>
            <person name="Saw J.H."/>
            <person name="Jorgensen S.L."/>
            <person name="Zaremba-Niedzwiedzka K."/>
            <person name="Martijn J."/>
            <person name="Lind A.E."/>
            <person name="van Eijk R."/>
            <person name="Schleper C."/>
            <person name="Guy L."/>
            <person name="Ettema T.J."/>
        </authorList>
    </citation>
    <scope>NUCLEOTIDE SEQUENCE</scope>
</reference>
<accession>A0A0F9TA05</accession>
<dbReference type="EMBL" id="LAZR01000300">
    <property type="protein sequence ID" value="KKN76039.1"/>
    <property type="molecule type" value="Genomic_DNA"/>
</dbReference>
<sequence>MNFPKEVRVVECKRIELATKDIITIKKEEDFIWLLNGGTVFKLDNSYYILQEAVAYIYTKNDKR</sequence>